<dbReference type="AlphaFoldDB" id="A0A7S3L4L6"/>
<gene>
    <name evidence="1" type="ORF">ACOF00016_LOCUS6326</name>
</gene>
<organism evidence="1">
    <name type="scientific">Amphora coffeiformis</name>
    <dbReference type="NCBI Taxonomy" id="265554"/>
    <lineage>
        <taxon>Eukaryota</taxon>
        <taxon>Sar</taxon>
        <taxon>Stramenopiles</taxon>
        <taxon>Ochrophyta</taxon>
        <taxon>Bacillariophyta</taxon>
        <taxon>Bacillariophyceae</taxon>
        <taxon>Bacillariophycidae</taxon>
        <taxon>Thalassiophysales</taxon>
        <taxon>Catenulaceae</taxon>
        <taxon>Amphora</taxon>
    </lineage>
</organism>
<reference evidence="1" key="1">
    <citation type="submission" date="2021-01" db="EMBL/GenBank/DDBJ databases">
        <authorList>
            <person name="Corre E."/>
            <person name="Pelletier E."/>
            <person name="Niang G."/>
            <person name="Scheremetjew M."/>
            <person name="Finn R."/>
            <person name="Kale V."/>
            <person name="Holt S."/>
            <person name="Cochrane G."/>
            <person name="Meng A."/>
            <person name="Brown T."/>
            <person name="Cohen L."/>
        </authorList>
    </citation>
    <scope>NUCLEOTIDE SEQUENCE</scope>
    <source>
        <strain evidence="1">CCMP127</strain>
    </source>
</reference>
<protein>
    <submittedName>
        <fullName evidence="1">Uncharacterized protein</fullName>
    </submittedName>
</protein>
<dbReference type="EMBL" id="HBIM01007429">
    <property type="protein sequence ID" value="CAE0408594.1"/>
    <property type="molecule type" value="Transcribed_RNA"/>
</dbReference>
<proteinExistence type="predicted"/>
<evidence type="ECO:0000313" key="1">
    <source>
        <dbReference type="EMBL" id="CAE0408594.1"/>
    </source>
</evidence>
<name>A0A7S3L4L6_9STRA</name>
<sequence>MSDLAVFVAAALRDRVCVDLLQELEKERQWKRQLLQLQVRGRGGGGGDDHSALVVATGEFDQGERLTIHNNGNTNVWTVKLDQRGGCIPIRYRSSITISQGPQEVVSFENEDCYHCRFHKTDDELAYQSFTCCFPSSQCWVDLKIGPFDENLLVGYENGQIVYLGDFPDTCTITMSRVSLSMERLTPWIKLFCTEHEET</sequence>
<accession>A0A7S3L4L6</accession>